<comment type="subcellular location">
    <subcellularLocation>
        <location evidence="1">Cell envelope</location>
    </subcellularLocation>
</comment>
<gene>
    <name evidence="8" type="ORF">FHS89_001257</name>
</gene>
<accession>A0A840X3J6</accession>
<keyword evidence="4 8" id="KW-0560">Oxidoreductase</keyword>
<dbReference type="AlphaFoldDB" id="A0A840X3J6"/>
<evidence type="ECO:0000256" key="6">
    <source>
        <dbReference type="PROSITE-ProRule" id="PRU00433"/>
    </source>
</evidence>
<organism evidence="8 9">
    <name type="scientific">Rubricella aquisinus</name>
    <dbReference type="NCBI Taxonomy" id="2028108"/>
    <lineage>
        <taxon>Bacteria</taxon>
        <taxon>Pseudomonadati</taxon>
        <taxon>Pseudomonadota</taxon>
        <taxon>Alphaproteobacteria</taxon>
        <taxon>Rhodobacterales</taxon>
        <taxon>Paracoccaceae</taxon>
        <taxon>Rubricella</taxon>
    </lineage>
</organism>
<dbReference type="GO" id="GO:0020037">
    <property type="term" value="F:heme binding"/>
    <property type="evidence" value="ECO:0007669"/>
    <property type="project" value="InterPro"/>
</dbReference>
<keyword evidence="9" id="KW-1185">Reference proteome</keyword>
<keyword evidence="5 6" id="KW-0408">Iron</keyword>
<evidence type="ECO:0000256" key="5">
    <source>
        <dbReference type="ARBA" id="ARBA00023004"/>
    </source>
</evidence>
<evidence type="ECO:0000256" key="1">
    <source>
        <dbReference type="ARBA" id="ARBA00004196"/>
    </source>
</evidence>
<feature type="domain" description="Cytochrome c" evidence="7">
    <location>
        <begin position="230"/>
        <end position="394"/>
    </location>
</feature>
<evidence type="ECO:0000313" key="8">
    <source>
        <dbReference type="EMBL" id="MBB5515247.1"/>
    </source>
</evidence>
<dbReference type="GO" id="GO:0046872">
    <property type="term" value="F:metal ion binding"/>
    <property type="evidence" value="ECO:0007669"/>
    <property type="project" value="UniProtKB-KW"/>
</dbReference>
<dbReference type="InterPro" id="IPR051395">
    <property type="entry name" value="Cytochrome_c_Peroxidase/MauG"/>
</dbReference>
<keyword evidence="2 6" id="KW-0349">Heme</keyword>
<dbReference type="GO" id="GO:0004130">
    <property type="term" value="F:cytochrome-c peroxidase activity"/>
    <property type="evidence" value="ECO:0007669"/>
    <property type="project" value="UniProtKB-EC"/>
</dbReference>
<keyword evidence="8" id="KW-0575">Peroxidase</keyword>
<dbReference type="GO" id="GO:0030313">
    <property type="term" value="C:cell envelope"/>
    <property type="evidence" value="ECO:0007669"/>
    <property type="project" value="UniProtKB-SubCell"/>
</dbReference>
<keyword evidence="3 6" id="KW-0479">Metal-binding</keyword>
<name>A0A840X3J6_9RHOB</name>
<dbReference type="Proteomes" id="UP000553766">
    <property type="component" value="Unassembled WGS sequence"/>
</dbReference>
<evidence type="ECO:0000313" key="9">
    <source>
        <dbReference type="Proteomes" id="UP000553766"/>
    </source>
</evidence>
<dbReference type="GO" id="GO:0009055">
    <property type="term" value="F:electron transfer activity"/>
    <property type="evidence" value="ECO:0007669"/>
    <property type="project" value="InterPro"/>
</dbReference>
<dbReference type="InterPro" id="IPR036909">
    <property type="entry name" value="Cyt_c-like_dom_sf"/>
</dbReference>
<evidence type="ECO:0000259" key="7">
    <source>
        <dbReference type="PROSITE" id="PS51007"/>
    </source>
</evidence>
<dbReference type="PROSITE" id="PS51007">
    <property type="entry name" value="CYTC"/>
    <property type="match status" value="2"/>
</dbReference>
<dbReference type="EMBL" id="JACIJS010000003">
    <property type="protein sequence ID" value="MBB5515247.1"/>
    <property type="molecule type" value="Genomic_DNA"/>
</dbReference>
<proteinExistence type="predicted"/>
<reference evidence="8 9" key="1">
    <citation type="submission" date="2020-08" db="EMBL/GenBank/DDBJ databases">
        <title>Genomic Encyclopedia of Type Strains, Phase IV (KMG-IV): sequencing the most valuable type-strain genomes for metagenomic binning, comparative biology and taxonomic classification.</title>
        <authorList>
            <person name="Goeker M."/>
        </authorList>
    </citation>
    <scope>NUCLEOTIDE SEQUENCE [LARGE SCALE GENOMIC DNA]</scope>
    <source>
        <strain evidence="8 9">DSM 103377</strain>
    </source>
</reference>
<dbReference type="InterPro" id="IPR009056">
    <property type="entry name" value="Cyt_c-like_dom"/>
</dbReference>
<dbReference type="Pfam" id="PF03150">
    <property type="entry name" value="CCP_MauG"/>
    <property type="match status" value="1"/>
</dbReference>
<feature type="domain" description="Cytochrome c" evidence="7">
    <location>
        <begin position="16"/>
        <end position="146"/>
    </location>
</feature>
<dbReference type="InterPro" id="IPR004852">
    <property type="entry name" value="Di-haem_cyt_c_peroxidsae"/>
</dbReference>
<evidence type="ECO:0000256" key="4">
    <source>
        <dbReference type="ARBA" id="ARBA00023002"/>
    </source>
</evidence>
<dbReference type="SUPFAM" id="SSF46626">
    <property type="entry name" value="Cytochrome c"/>
    <property type="match status" value="2"/>
</dbReference>
<evidence type="ECO:0000256" key="2">
    <source>
        <dbReference type="ARBA" id="ARBA00022617"/>
    </source>
</evidence>
<dbReference type="PANTHER" id="PTHR30600">
    <property type="entry name" value="CYTOCHROME C PEROXIDASE-RELATED"/>
    <property type="match status" value="1"/>
</dbReference>
<dbReference type="Gene3D" id="1.10.760.10">
    <property type="entry name" value="Cytochrome c-like domain"/>
    <property type="match status" value="2"/>
</dbReference>
<protein>
    <submittedName>
        <fullName evidence="8">Cytochrome c peroxidase</fullName>
        <ecNumber evidence="8">1.11.1.5</ecNumber>
    </submittedName>
</protein>
<dbReference type="EC" id="1.11.1.5" evidence="8"/>
<evidence type="ECO:0000256" key="3">
    <source>
        <dbReference type="ARBA" id="ARBA00022723"/>
    </source>
</evidence>
<sequence>MAEPILEADFHPFDPDKAAIGQLLFYDPILSGNQNIACGTCHNHDHAGTDGLALGIGEGGVGIGPKRTAGTGESEIVKRVPRNAPALFNLGHTSVSTMFHDGRVSVSDLFGNGFNTPAEEWLPRGLDGLLSAQALFPMTSQTEMAGQPRENEVAGASNDRVDYVWPIIAKRVRTIPEYGQMFVEAFDDVTTSEDVTIVHIANALGAFMSSEWHSYDSAYDAYLAGTPLPDAAERGRVLFFGEAGCAECHNGPLLTDERFHALAVPHFGPGRTRGFDPYARDVGRMGESNRLEDAYRFRTPALRNVALTGPWGHNGAFPTLEAVVRHHLDPHGSFDAWTPEMVKLPNAPKVAAIDFVALEDSRERARLRSRLDITPRQMSDGDVSDLIAFLNALTGGDSVNGRLGKPERVPSGRPVE</sequence>
<comment type="caution">
    <text evidence="8">The sequence shown here is derived from an EMBL/GenBank/DDBJ whole genome shotgun (WGS) entry which is preliminary data.</text>
</comment>
<dbReference type="RefSeq" id="WP_184009635.1">
    <property type="nucleotide sequence ID" value="NZ_JACIJS010000003.1"/>
</dbReference>